<evidence type="ECO:0000256" key="2">
    <source>
        <dbReference type="ARBA" id="ARBA00022833"/>
    </source>
</evidence>
<evidence type="ECO:0000256" key="7">
    <source>
        <dbReference type="SAM" id="MobiDB-lite"/>
    </source>
</evidence>
<proteinExistence type="predicted"/>
<keyword evidence="5" id="KW-0804">Transcription</keyword>
<protein>
    <submittedName>
        <fullName evidence="8">Uncharacterized protein</fullName>
    </submittedName>
</protein>
<dbReference type="Proteomes" id="UP000664203">
    <property type="component" value="Unassembled WGS sequence"/>
</dbReference>
<evidence type="ECO:0000313" key="8">
    <source>
        <dbReference type="EMBL" id="CAF9939653.1"/>
    </source>
</evidence>
<evidence type="ECO:0000256" key="6">
    <source>
        <dbReference type="ARBA" id="ARBA00023242"/>
    </source>
</evidence>
<dbReference type="PANTHER" id="PTHR31944:SF130">
    <property type="entry name" value="ZN(II)2CYS6 TRANSCRIPTION FACTO (EUROFUNG)"/>
    <property type="match status" value="1"/>
</dbReference>
<feature type="region of interest" description="Disordered" evidence="7">
    <location>
        <begin position="48"/>
        <end position="88"/>
    </location>
</feature>
<dbReference type="OrthoDB" id="4236860at2759"/>
<evidence type="ECO:0000313" key="9">
    <source>
        <dbReference type="Proteomes" id="UP000664203"/>
    </source>
</evidence>
<sequence length="237" mass="26987">MSNNQFSQQQTQCNSDEIRHLRAEVAQLRGLPPNAGLQHESDGVVETLPASDNADNAKSGQAVLLDKDDQSPARVTDTELSDPRERSPHGYYNQHTLFQFFVEVPQLFPFIKETADEWLKPLGVHLKKNKFVRNDWKTNAPSQEEEPLEGLLPPKNDTDALILFYLNHLEQLHRIVHIPTFKREYANYWTPGRTRYPAMTALILPMMLIPTCASVSSSDSTSISFIYRTLPVQWISA</sequence>
<keyword evidence="6" id="KW-0539">Nucleus</keyword>
<dbReference type="GO" id="GO:0005634">
    <property type="term" value="C:nucleus"/>
    <property type="evidence" value="ECO:0007669"/>
    <property type="project" value="TreeGrafter"/>
</dbReference>
<evidence type="ECO:0000256" key="1">
    <source>
        <dbReference type="ARBA" id="ARBA00022723"/>
    </source>
</evidence>
<reference evidence="8" key="1">
    <citation type="submission" date="2021-03" db="EMBL/GenBank/DDBJ databases">
        <authorList>
            <person name="Tagirdzhanova G."/>
        </authorList>
    </citation>
    <scope>NUCLEOTIDE SEQUENCE</scope>
</reference>
<dbReference type="GO" id="GO:0000978">
    <property type="term" value="F:RNA polymerase II cis-regulatory region sequence-specific DNA binding"/>
    <property type="evidence" value="ECO:0007669"/>
    <property type="project" value="TreeGrafter"/>
</dbReference>
<keyword evidence="3" id="KW-0805">Transcription regulation</keyword>
<dbReference type="InterPro" id="IPR051430">
    <property type="entry name" value="Fungal_TF_Env_Response"/>
</dbReference>
<dbReference type="CDD" id="cd12148">
    <property type="entry name" value="fungal_TF_MHR"/>
    <property type="match status" value="1"/>
</dbReference>
<keyword evidence="4" id="KW-0238">DNA-binding</keyword>
<evidence type="ECO:0000256" key="3">
    <source>
        <dbReference type="ARBA" id="ARBA00023015"/>
    </source>
</evidence>
<gene>
    <name evidence="8" type="ORF">ALECFALPRED_008207</name>
</gene>
<organism evidence="8 9">
    <name type="scientific">Alectoria fallacina</name>
    <dbReference type="NCBI Taxonomy" id="1903189"/>
    <lineage>
        <taxon>Eukaryota</taxon>
        <taxon>Fungi</taxon>
        <taxon>Dikarya</taxon>
        <taxon>Ascomycota</taxon>
        <taxon>Pezizomycotina</taxon>
        <taxon>Lecanoromycetes</taxon>
        <taxon>OSLEUM clade</taxon>
        <taxon>Lecanoromycetidae</taxon>
        <taxon>Lecanorales</taxon>
        <taxon>Lecanorineae</taxon>
        <taxon>Parmeliaceae</taxon>
        <taxon>Alectoria</taxon>
    </lineage>
</organism>
<name>A0A8H3J318_9LECA</name>
<keyword evidence="9" id="KW-1185">Reference proteome</keyword>
<accession>A0A8H3J318</accession>
<keyword evidence="1" id="KW-0479">Metal-binding</keyword>
<dbReference type="GO" id="GO:0001228">
    <property type="term" value="F:DNA-binding transcription activator activity, RNA polymerase II-specific"/>
    <property type="evidence" value="ECO:0007669"/>
    <property type="project" value="TreeGrafter"/>
</dbReference>
<dbReference type="EMBL" id="CAJPDR010000559">
    <property type="protein sequence ID" value="CAF9939653.1"/>
    <property type="molecule type" value="Genomic_DNA"/>
</dbReference>
<comment type="caution">
    <text evidence="8">The sequence shown here is derived from an EMBL/GenBank/DDBJ whole genome shotgun (WGS) entry which is preliminary data.</text>
</comment>
<dbReference type="GO" id="GO:0046872">
    <property type="term" value="F:metal ion binding"/>
    <property type="evidence" value="ECO:0007669"/>
    <property type="project" value="UniProtKB-KW"/>
</dbReference>
<evidence type="ECO:0000256" key="5">
    <source>
        <dbReference type="ARBA" id="ARBA00023163"/>
    </source>
</evidence>
<evidence type="ECO:0000256" key="4">
    <source>
        <dbReference type="ARBA" id="ARBA00023125"/>
    </source>
</evidence>
<dbReference type="AlphaFoldDB" id="A0A8H3J318"/>
<keyword evidence="2" id="KW-0862">Zinc</keyword>
<dbReference type="PANTHER" id="PTHR31944">
    <property type="entry name" value="HEME-RESPONSIVE ZINC FINGER TRANSCRIPTION FACTOR HAP1"/>
    <property type="match status" value="1"/>
</dbReference>